<evidence type="ECO:0000259" key="14">
    <source>
        <dbReference type="PROSITE" id="PS51786"/>
    </source>
</evidence>
<dbReference type="InterPro" id="IPR020568">
    <property type="entry name" value="Ribosomal_Su5_D2-typ_SF"/>
</dbReference>
<dbReference type="InterPro" id="IPR027065">
    <property type="entry name" value="Lon_Prtase"/>
</dbReference>
<dbReference type="PANTHER" id="PTHR43718">
    <property type="entry name" value="LON PROTEASE"/>
    <property type="match status" value="1"/>
</dbReference>
<reference evidence="16 17" key="1">
    <citation type="submission" date="2016-01" db="EMBL/GenBank/DDBJ databases">
        <title>Genome sequence of the yeast Holleya sinecauda.</title>
        <authorList>
            <person name="Dietrich F.S."/>
        </authorList>
    </citation>
    <scope>NUCLEOTIDE SEQUENCE [LARGE SCALE GENOMIC DNA]</scope>
    <source>
        <strain evidence="16 17">ATCC 58844</strain>
    </source>
</reference>
<keyword evidence="17" id="KW-1185">Reference proteome</keyword>
<dbReference type="FunFam" id="1.20.5.5270:FF:000001">
    <property type="entry name" value="Lon protease homolog, mitochondrial"/>
    <property type="match status" value="1"/>
</dbReference>
<dbReference type="OrthoDB" id="2411602at2759"/>
<dbReference type="InterPro" id="IPR014721">
    <property type="entry name" value="Ribsml_uS5_D2-typ_fold_subgr"/>
</dbReference>
<evidence type="ECO:0000256" key="3">
    <source>
        <dbReference type="ARBA" id="ARBA00022741"/>
    </source>
</evidence>
<comment type="catalytic activity">
    <reaction evidence="9 10">
        <text>Hydrolysis of proteins in presence of ATP.</text>
        <dbReference type="EC" id="3.4.21.53"/>
    </reaction>
</comment>
<feature type="binding site" evidence="10">
    <location>
        <begin position="560"/>
        <end position="567"/>
    </location>
    <ligand>
        <name>ATP</name>
        <dbReference type="ChEBI" id="CHEBI:30616"/>
    </ligand>
</feature>
<dbReference type="PANTHER" id="PTHR43718:SF2">
    <property type="entry name" value="LON PROTEASE HOMOLOG, MITOCHONDRIAL"/>
    <property type="match status" value="1"/>
</dbReference>
<dbReference type="SUPFAM" id="SSF54211">
    <property type="entry name" value="Ribosomal protein S5 domain 2-like"/>
    <property type="match status" value="1"/>
</dbReference>
<feature type="compositionally biased region" description="Low complexity" evidence="13">
    <location>
        <begin position="84"/>
        <end position="93"/>
    </location>
</feature>
<feature type="domain" description="Lon proteolytic" evidence="14">
    <location>
        <begin position="855"/>
        <end position="1041"/>
    </location>
</feature>
<dbReference type="PROSITE" id="PS51787">
    <property type="entry name" value="LON_N"/>
    <property type="match status" value="1"/>
</dbReference>
<dbReference type="RefSeq" id="XP_017988862.1">
    <property type="nucleotide sequence ID" value="XM_018133373.1"/>
</dbReference>
<feature type="domain" description="Lon N-terminal" evidence="15">
    <location>
        <begin position="160"/>
        <end position="408"/>
    </location>
</feature>
<comment type="subcellular location">
    <subcellularLocation>
        <location evidence="1 10">Mitochondrion matrix</location>
    </subcellularLocation>
</comment>
<dbReference type="EMBL" id="CP014246">
    <property type="protein sequence ID" value="AMD21866.1"/>
    <property type="molecule type" value="Genomic_DNA"/>
</dbReference>
<evidence type="ECO:0000256" key="13">
    <source>
        <dbReference type="SAM" id="MobiDB-lite"/>
    </source>
</evidence>
<dbReference type="InterPro" id="IPR027417">
    <property type="entry name" value="P-loop_NTPase"/>
</dbReference>
<keyword evidence="6 10" id="KW-0067">ATP-binding</keyword>
<dbReference type="AlphaFoldDB" id="A0A0X8HU44"/>
<dbReference type="Proteomes" id="UP000243052">
    <property type="component" value="Chromosome vi"/>
</dbReference>
<keyword evidence="7 10" id="KW-0238">DNA-binding</keyword>
<dbReference type="GO" id="GO:0004176">
    <property type="term" value="F:ATP-dependent peptidase activity"/>
    <property type="evidence" value="ECO:0007669"/>
    <property type="project" value="UniProtKB-UniRule"/>
</dbReference>
<dbReference type="GO" id="GO:0007005">
    <property type="term" value="P:mitochondrion organization"/>
    <property type="evidence" value="ECO:0007669"/>
    <property type="project" value="TreeGrafter"/>
</dbReference>
<dbReference type="GO" id="GO:0016887">
    <property type="term" value="F:ATP hydrolysis activity"/>
    <property type="evidence" value="ECO:0007669"/>
    <property type="project" value="UniProtKB-UniRule"/>
</dbReference>
<dbReference type="InterPro" id="IPR008268">
    <property type="entry name" value="Peptidase_S16_AS"/>
</dbReference>
<dbReference type="GO" id="GO:0043565">
    <property type="term" value="F:sequence-specific DNA binding"/>
    <property type="evidence" value="ECO:0007669"/>
    <property type="project" value="UniProtKB-UniRule"/>
</dbReference>
<dbReference type="PROSITE" id="PS01046">
    <property type="entry name" value="LON_SER"/>
    <property type="match status" value="1"/>
</dbReference>
<dbReference type="InterPro" id="IPR046336">
    <property type="entry name" value="Lon_prtase_N_sf"/>
</dbReference>
<dbReference type="GO" id="GO:0004252">
    <property type="term" value="F:serine-type endopeptidase activity"/>
    <property type="evidence" value="ECO:0007669"/>
    <property type="project" value="UniProtKB-UniRule"/>
</dbReference>
<dbReference type="Pfam" id="PF05362">
    <property type="entry name" value="Lon_C"/>
    <property type="match status" value="1"/>
</dbReference>
<feature type="compositionally biased region" description="Polar residues" evidence="13">
    <location>
        <begin position="111"/>
        <end position="130"/>
    </location>
</feature>
<keyword evidence="3 10" id="KW-0547">Nucleotide-binding</keyword>
<sequence>MFCRTILRPVSRVSVHRLQRRIDSRYAATLIKNYDNENPKSVVNSVEIHSRLFIEEITNPMSSIMRENFDAEWLHSMKLKEANVENNENNEPSSRNEEEKNPEETSIEESSNIMRDVNTSTSFGGTAQRASNNLSSNDDDNKGWIAQGNRFHPRETYPPLIVLSVRNRPLFPGFYNTITIKNPQLIEALKRIMEKNQPYVSVFLVKESEKDLEAITDINEVHDIGVFAQITSLYEKDNLQESGITVLLYAHRRVRLHEVFTPLDWKYLESEEKYEANNRDNVNNRVNELKVTGPTDYLRDLHVATGTVSNVEDIALPEGNFKKPALTNSIFTAMKSLASIDKSFNEQIASFAKKFDFEKEIVAEDAGFLADFAACCSHATQEELQGVLATADVGLRLEKSWSLLRRELLAAELQVKLNKEVDDKITFKHREYLLMEKLKAIKAELGLTDGREKLLTTFRDRMAKLNPPENVLTIFNEESAKLASMETQSSEFTVVRNYLDWLSSIPWGISSEDQFSVPEAEKILNEDHYGMQDVKARILEFIAVGKLLGRNSGKILCFVGPPGVGKTSIGKSIASSLNRKFHRVSVGGMNDVSEIKGHRRTYVGALPGRIMHALKMCRTMNPLILIDEIDKIGSANMHGDPTSALLETLDPEQNKEFLDNYLDTAVDLSNVLFICTANTLDTLPRPLLDRMEVIELSGYVAEEKLKIAERYLSPAAKKATGLEDVDVTITSGAIMELNKKYCRESGVRNLKNQIEKIYRKTALKIVQEMREDSDTSTKTTSEVGGKPHTASKAKGKEIPIIEDSNTKKLGLATSDEPPSRQRLKIPKSVSIVITEENLKEFVGSPIFSSERMYEKTVPGIAMGLAWTSMGGCSMYVESVLQQPLSIDSTPSLERTGQLGDVMKESSMLAYSFSRMYLSKKFPENRFFEKASIHLHCPEGATPKDGPSAGITMASSLISLALNRPIDAAISMTGELTLSGKVLRIGGLREKVAAAKRADSSVIIFPKDNSSDWEELPEQVKQGIIPVMVDWYDEVFEKLFNNLSTQKGNSVWDVEFKKIDFDSHEKQRHNSAA</sequence>
<dbReference type="SUPFAM" id="SSF88697">
    <property type="entry name" value="PUA domain-like"/>
    <property type="match status" value="1"/>
</dbReference>
<dbReference type="GO" id="GO:0070407">
    <property type="term" value="P:oxidation-dependent protein catabolic process"/>
    <property type="evidence" value="ECO:0007669"/>
    <property type="project" value="UniProtKB-UniRule"/>
</dbReference>
<dbReference type="PROSITE" id="PS51786">
    <property type="entry name" value="LON_PROTEOLYTIC"/>
    <property type="match status" value="1"/>
</dbReference>
<evidence type="ECO:0000259" key="15">
    <source>
        <dbReference type="PROSITE" id="PS51787"/>
    </source>
</evidence>
<dbReference type="Gene3D" id="3.40.50.300">
    <property type="entry name" value="P-loop containing nucleotide triphosphate hydrolases"/>
    <property type="match status" value="1"/>
</dbReference>
<dbReference type="Pfam" id="PF22667">
    <property type="entry name" value="Lon_lid"/>
    <property type="match status" value="1"/>
</dbReference>
<dbReference type="CDD" id="cd19500">
    <property type="entry name" value="RecA-like_Lon"/>
    <property type="match status" value="1"/>
</dbReference>
<evidence type="ECO:0000256" key="4">
    <source>
        <dbReference type="ARBA" id="ARBA00022801"/>
    </source>
</evidence>
<dbReference type="InterPro" id="IPR015947">
    <property type="entry name" value="PUA-like_sf"/>
</dbReference>
<keyword evidence="5 10" id="KW-0720">Serine protease</keyword>
<dbReference type="Pfam" id="PF02190">
    <property type="entry name" value="LON_substr_bdg"/>
    <property type="match status" value="1"/>
</dbReference>
<dbReference type="GO" id="GO:0141164">
    <property type="term" value="P:mitochondrial protein quality control"/>
    <property type="evidence" value="ECO:0007669"/>
    <property type="project" value="UniProtKB-ARBA"/>
</dbReference>
<evidence type="ECO:0000256" key="11">
    <source>
        <dbReference type="PROSITE-ProRule" id="PRU01122"/>
    </source>
</evidence>
<dbReference type="Gene3D" id="1.20.5.5270">
    <property type="match status" value="1"/>
</dbReference>
<evidence type="ECO:0000256" key="10">
    <source>
        <dbReference type="HAMAP-Rule" id="MF_03120"/>
    </source>
</evidence>
<dbReference type="FunFam" id="3.30.230.10:FF:000015">
    <property type="entry name" value="Lon protease homolog, mitochondrial"/>
    <property type="match status" value="1"/>
</dbReference>
<dbReference type="GO" id="GO:0034599">
    <property type="term" value="P:cellular response to oxidative stress"/>
    <property type="evidence" value="ECO:0007669"/>
    <property type="project" value="UniProtKB-UniRule"/>
</dbReference>
<proteinExistence type="inferred from homology"/>
<dbReference type="GO" id="GO:0003697">
    <property type="term" value="F:single-stranded DNA binding"/>
    <property type="evidence" value="ECO:0007669"/>
    <property type="project" value="TreeGrafter"/>
</dbReference>
<dbReference type="Pfam" id="PF00004">
    <property type="entry name" value="AAA"/>
    <property type="match status" value="1"/>
</dbReference>
<evidence type="ECO:0000256" key="7">
    <source>
        <dbReference type="ARBA" id="ARBA00023125"/>
    </source>
</evidence>
<dbReference type="InterPro" id="IPR027503">
    <property type="entry name" value="Lonm_euk"/>
</dbReference>
<name>A0A0X8HU44_9SACH</name>
<comment type="similarity">
    <text evidence="10 11 12">Belongs to the peptidase S16 family.</text>
</comment>
<evidence type="ECO:0000313" key="16">
    <source>
        <dbReference type="EMBL" id="AMD21866.1"/>
    </source>
</evidence>
<dbReference type="PRINTS" id="PR00830">
    <property type="entry name" value="ENDOLAPTASE"/>
</dbReference>
<dbReference type="InterPro" id="IPR054594">
    <property type="entry name" value="Lon_lid"/>
</dbReference>
<dbReference type="InterPro" id="IPR008269">
    <property type="entry name" value="Lon_proteolytic"/>
</dbReference>
<dbReference type="InterPro" id="IPR003111">
    <property type="entry name" value="Lon_prtase_N"/>
</dbReference>
<dbReference type="STRING" id="45286.A0A0X8HU44"/>
<evidence type="ECO:0000256" key="6">
    <source>
        <dbReference type="ARBA" id="ARBA00022840"/>
    </source>
</evidence>
<dbReference type="Gene3D" id="2.30.130.40">
    <property type="entry name" value="LON domain-like"/>
    <property type="match status" value="1"/>
</dbReference>
<dbReference type="Gene3D" id="3.30.230.10">
    <property type="match status" value="1"/>
</dbReference>
<dbReference type="InterPro" id="IPR003959">
    <property type="entry name" value="ATPase_AAA_core"/>
</dbReference>
<comment type="subunit">
    <text evidence="10">Homohexamer or homoheptamer. Organized in a ring with a central cavity.</text>
</comment>
<evidence type="ECO:0000256" key="1">
    <source>
        <dbReference type="ARBA" id="ARBA00004305"/>
    </source>
</evidence>
<dbReference type="EC" id="3.4.21.53" evidence="10"/>
<dbReference type="GeneID" id="28725183"/>
<keyword evidence="8 10" id="KW-0496">Mitochondrion</keyword>
<protein>
    <recommendedName>
        <fullName evidence="10">Lon protease homolog, mitochondrial</fullName>
        <ecNumber evidence="10">3.4.21.53</ecNumber>
    </recommendedName>
</protein>
<evidence type="ECO:0000256" key="12">
    <source>
        <dbReference type="RuleBase" id="RU000591"/>
    </source>
</evidence>
<dbReference type="FunFam" id="3.40.50.300:FF:000021">
    <property type="entry name" value="Lon protease homolog"/>
    <property type="match status" value="1"/>
</dbReference>
<dbReference type="Gene3D" id="1.20.58.1480">
    <property type="match status" value="1"/>
</dbReference>
<dbReference type="GO" id="GO:0005759">
    <property type="term" value="C:mitochondrial matrix"/>
    <property type="evidence" value="ECO:0007669"/>
    <property type="project" value="UniProtKB-SubCell"/>
</dbReference>
<evidence type="ECO:0000256" key="9">
    <source>
        <dbReference type="ARBA" id="ARBA00050665"/>
    </source>
</evidence>
<evidence type="ECO:0000256" key="5">
    <source>
        <dbReference type="ARBA" id="ARBA00022825"/>
    </source>
</evidence>
<dbReference type="InterPro" id="IPR004815">
    <property type="entry name" value="Lon_bac/euk-typ"/>
</dbReference>
<accession>A0A0X8HU44</accession>
<dbReference type="Gene3D" id="1.10.8.60">
    <property type="match status" value="1"/>
</dbReference>
<organism evidence="16 17">
    <name type="scientific">Eremothecium sinecaudum</name>
    <dbReference type="NCBI Taxonomy" id="45286"/>
    <lineage>
        <taxon>Eukaryota</taxon>
        <taxon>Fungi</taxon>
        <taxon>Dikarya</taxon>
        <taxon>Ascomycota</taxon>
        <taxon>Saccharomycotina</taxon>
        <taxon>Saccharomycetes</taxon>
        <taxon>Saccharomycetales</taxon>
        <taxon>Saccharomycetaceae</taxon>
        <taxon>Eremothecium</taxon>
    </lineage>
</organism>
<dbReference type="HAMAP" id="MF_03120">
    <property type="entry name" value="lonm_euk"/>
    <property type="match status" value="1"/>
</dbReference>
<feature type="region of interest" description="Disordered" evidence="13">
    <location>
        <begin position="768"/>
        <end position="799"/>
    </location>
</feature>
<gene>
    <name evidence="10" type="primary">PIM1</name>
    <name evidence="16" type="ORF">AW171_hschr63853</name>
</gene>
<dbReference type="InterPro" id="IPR003593">
    <property type="entry name" value="AAA+_ATPase"/>
</dbReference>
<keyword evidence="2 10" id="KW-0645">Protease</keyword>
<dbReference type="NCBIfam" id="TIGR00763">
    <property type="entry name" value="lon"/>
    <property type="match status" value="1"/>
</dbReference>
<dbReference type="SUPFAM" id="SSF52540">
    <property type="entry name" value="P-loop containing nucleoside triphosphate hydrolases"/>
    <property type="match status" value="1"/>
</dbReference>
<feature type="active site" evidence="10 11">
    <location>
        <position position="947"/>
    </location>
</feature>
<comment type="function">
    <text evidence="10">ATP-dependent serine protease that mediates the selective degradation of misfolded, unassembled or oxidatively damaged polypeptides as well as certain short-lived regulatory proteins in the mitochondrial matrix. May also have a chaperone function in the assembly of inner membrane protein complexes. Participates in the regulation of mitochondrial gene expression and in the maintenance of the integrity of the mitochondrial genome. Binds to mitochondrial DNA in a site-specific manner.</text>
</comment>
<evidence type="ECO:0000313" key="17">
    <source>
        <dbReference type="Proteomes" id="UP000243052"/>
    </source>
</evidence>
<keyword evidence="4 10" id="KW-0378">Hydrolase</keyword>
<dbReference type="GO" id="GO:0051131">
    <property type="term" value="P:chaperone-mediated protein complex assembly"/>
    <property type="evidence" value="ECO:0007669"/>
    <property type="project" value="UniProtKB-UniRule"/>
</dbReference>
<feature type="active site" evidence="10 11">
    <location>
        <position position="990"/>
    </location>
</feature>
<feature type="compositionally biased region" description="Basic and acidic residues" evidence="13">
    <location>
        <begin position="94"/>
        <end position="103"/>
    </location>
</feature>
<dbReference type="SMART" id="SM00464">
    <property type="entry name" value="LON"/>
    <property type="match status" value="1"/>
</dbReference>
<evidence type="ECO:0000256" key="2">
    <source>
        <dbReference type="ARBA" id="ARBA00022670"/>
    </source>
</evidence>
<feature type="region of interest" description="Disordered" evidence="13">
    <location>
        <begin position="82"/>
        <end position="141"/>
    </location>
</feature>
<dbReference type="GO" id="GO:0005524">
    <property type="term" value="F:ATP binding"/>
    <property type="evidence" value="ECO:0007669"/>
    <property type="project" value="UniProtKB-UniRule"/>
</dbReference>
<dbReference type="SMART" id="SM00382">
    <property type="entry name" value="AAA"/>
    <property type="match status" value="1"/>
</dbReference>
<evidence type="ECO:0000256" key="8">
    <source>
        <dbReference type="ARBA" id="ARBA00023128"/>
    </source>
</evidence>